<dbReference type="RefSeq" id="WP_143690493.1">
    <property type="nucleotide sequence ID" value="NZ_FTNT01000016.1"/>
</dbReference>
<dbReference type="EMBL" id="FTNT01000016">
    <property type="protein sequence ID" value="SIS23065.1"/>
    <property type="molecule type" value="Genomic_DNA"/>
</dbReference>
<name>A0A1N7HDX4_9NOCA</name>
<accession>A0A1N7HDX4</accession>
<dbReference type="AlphaFoldDB" id="A0A1N7HDX4"/>
<reference evidence="1 2" key="1">
    <citation type="submission" date="2017-01" db="EMBL/GenBank/DDBJ databases">
        <authorList>
            <person name="Mah S.A."/>
            <person name="Swanson W.J."/>
            <person name="Moy G.W."/>
            <person name="Vacquier V.D."/>
        </authorList>
    </citation>
    <scope>NUCLEOTIDE SEQUENCE [LARGE SCALE GENOMIC DNA]</scope>
    <source>
        <strain evidence="1 2">CPCC 203464</strain>
    </source>
</reference>
<sequence>MPARTPDDVVEQWRAARDAGVEDFDIAQRWGVSPSTVIRRLADLDARTNGSRPPRQPTGWERLRTLVEAAVPGSYLGTAEELAAHTGLAAGSVWKRMRSLAAANLVVAAHGGGGGYWRAVQGFTPAQVQTRYELHELADEIDTHLDALTRAELRAIAAQLRVIGDRPAAGQSPVRVTDQMVTAWRAELEAGASVREVADRWQVARETVQRHVGPTGRVSGRRIDPAVVDEWRTAIAAGASVQDIADKWGVSKSAVQRHLGPQGVPPGPAPDPQVTVDDAVAAFERTGTILGAARDLGVGEMKIRTRLWKAGILPHHPVDRDRER</sequence>
<protein>
    <submittedName>
        <fullName evidence="1">Uncharacterized protein</fullName>
    </submittedName>
</protein>
<gene>
    <name evidence="1" type="ORF">SAMN05445060_4044</name>
</gene>
<dbReference type="InterPro" id="IPR036390">
    <property type="entry name" value="WH_DNA-bd_sf"/>
</dbReference>
<organism evidence="1 2">
    <name type="scientific">Williamsia sterculiae</name>
    <dbReference type="NCBI Taxonomy" id="1344003"/>
    <lineage>
        <taxon>Bacteria</taxon>
        <taxon>Bacillati</taxon>
        <taxon>Actinomycetota</taxon>
        <taxon>Actinomycetes</taxon>
        <taxon>Mycobacteriales</taxon>
        <taxon>Nocardiaceae</taxon>
        <taxon>Williamsia</taxon>
    </lineage>
</organism>
<dbReference type="Proteomes" id="UP000186218">
    <property type="component" value="Unassembled WGS sequence"/>
</dbReference>
<dbReference type="SUPFAM" id="SSF46785">
    <property type="entry name" value="Winged helix' DNA-binding domain"/>
    <property type="match status" value="1"/>
</dbReference>
<proteinExistence type="predicted"/>
<keyword evidence="2" id="KW-1185">Reference proteome</keyword>
<evidence type="ECO:0000313" key="1">
    <source>
        <dbReference type="EMBL" id="SIS23065.1"/>
    </source>
</evidence>
<evidence type="ECO:0000313" key="2">
    <source>
        <dbReference type="Proteomes" id="UP000186218"/>
    </source>
</evidence>